<name>A0A3R6IJW7_9FIRM</name>
<keyword evidence="1" id="KW-0472">Membrane</keyword>
<evidence type="ECO:0000256" key="1">
    <source>
        <dbReference type="SAM" id="Phobius"/>
    </source>
</evidence>
<feature type="transmembrane region" description="Helical" evidence="1">
    <location>
        <begin position="110"/>
        <end position="129"/>
    </location>
</feature>
<dbReference type="AlphaFoldDB" id="A0A3R6IJW7"/>
<evidence type="ECO:0008006" key="4">
    <source>
        <dbReference type="Google" id="ProtNLM"/>
    </source>
</evidence>
<comment type="caution">
    <text evidence="2">The sequence shown here is derived from an EMBL/GenBank/DDBJ whole genome shotgun (WGS) entry which is preliminary data.</text>
</comment>
<gene>
    <name evidence="2" type="ORF">DW252_16135</name>
</gene>
<evidence type="ECO:0000313" key="3">
    <source>
        <dbReference type="Proteomes" id="UP000286595"/>
    </source>
</evidence>
<keyword evidence="1" id="KW-0812">Transmembrane</keyword>
<protein>
    <recommendedName>
        <fullName evidence="4">LPXTG cell wall anchor domain-containing protein</fullName>
    </recommendedName>
</protein>
<organism evidence="2 3">
    <name type="scientific">Coprococcus comes</name>
    <dbReference type="NCBI Taxonomy" id="410072"/>
    <lineage>
        <taxon>Bacteria</taxon>
        <taxon>Bacillati</taxon>
        <taxon>Bacillota</taxon>
        <taxon>Clostridia</taxon>
        <taxon>Lachnospirales</taxon>
        <taxon>Lachnospiraceae</taxon>
        <taxon>Coprococcus</taxon>
    </lineage>
</organism>
<proteinExistence type="predicted"/>
<keyword evidence="1" id="KW-1133">Transmembrane helix</keyword>
<evidence type="ECO:0000313" key="2">
    <source>
        <dbReference type="EMBL" id="RHG56064.1"/>
    </source>
</evidence>
<feature type="non-terminal residue" evidence="2">
    <location>
        <position position="1"/>
    </location>
</feature>
<reference evidence="2 3" key="1">
    <citation type="submission" date="2018-08" db="EMBL/GenBank/DDBJ databases">
        <title>A genome reference for cultivated species of the human gut microbiota.</title>
        <authorList>
            <person name="Zou Y."/>
            <person name="Xue W."/>
            <person name="Luo G."/>
        </authorList>
    </citation>
    <scope>NUCLEOTIDE SEQUENCE [LARGE SCALE GENOMIC DNA]</scope>
    <source>
        <strain evidence="2 3">AM22-12LB</strain>
    </source>
</reference>
<accession>A0A3R6IJW7</accession>
<dbReference type="EMBL" id="QRIM01000028">
    <property type="protein sequence ID" value="RHG56064.1"/>
    <property type="molecule type" value="Genomic_DNA"/>
</dbReference>
<sequence>GHDVNADDALNALFAAAVEARAKVAPAKAILDEKQTAVDELQPGYDAALAAYELAKSDRIAAEQKLSDEIARQEAEEAAKQQVAYSPKHLAGTETAQPGNLAQTGDRTGLIGETFAIGGTVLVAAGVFLDRKKRHGQM</sequence>
<dbReference type="Proteomes" id="UP000286595">
    <property type="component" value="Unassembled WGS sequence"/>
</dbReference>